<name>A0A5K7S5Q1_9BACT</name>
<comment type="subcellular location">
    <subcellularLocation>
        <location evidence="1">Periplasm</location>
    </subcellularLocation>
</comment>
<keyword evidence="7" id="KW-1185">Reference proteome</keyword>
<keyword evidence="4" id="KW-0574">Periplasm</keyword>
<dbReference type="PRINTS" id="PR00909">
    <property type="entry name" value="SPERMDNBNDNG"/>
</dbReference>
<dbReference type="SUPFAM" id="SSF53850">
    <property type="entry name" value="Periplasmic binding protein-like II"/>
    <property type="match status" value="1"/>
</dbReference>
<dbReference type="EMBL" id="AP018694">
    <property type="protein sequence ID" value="BBE16881.1"/>
    <property type="molecule type" value="Genomic_DNA"/>
</dbReference>
<evidence type="ECO:0000256" key="2">
    <source>
        <dbReference type="ARBA" id="ARBA00022448"/>
    </source>
</evidence>
<protein>
    <submittedName>
        <fullName evidence="6">ABC transporter, periplasmic spermidine putrescine-binding protein PotD</fullName>
    </submittedName>
</protein>
<evidence type="ECO:0000313" key="6">
    <source>
        <dbReference type="EMBL" id="BBE16881.1"/>
    </source>
</evidence>
<dbReference type="Pfam" id="PF13416">
    <property type="entry name" value="SBP_bac_8"/>
    <property type="match status" value="1"/>
</dbReference>
<dbReference type="PANTHER" id="PTHR30222:SF17">
    <property type="entry name" value="SPERMIDINE_PUTRESCINE-BINDING PERIPLASMIC PROTEIN"/>
    <property type="match status" value="1"/>
</dbReference>
<dbReference type="Proteomes" id="UP001193389">
    <property type="component" value="Chromosome"/>
</dbReference>
<evidence type="ECO:0000256" key="1">
    <source>
        <dbReference type="ARBA" id="ARBA00004418"/>
    </source>
</evidence>
<dbReference type="PANTHER" id="PTHR30222">
    <property type="entry name" value="SPERMIDINE/PUTRESCINE-BINDING PERIPLASMIC PROTEIN"/>
    <property type="match status" value="1"/>
</dbReference>
<dbReference type="InterPro" id="IPR006059">
    <property type="entry name" value="SBP"/>
</dbReference>
<dbReference type="RefSeq" id="WP_318349916.1">
    <property type="nucleotide sequence ID" value="NZ_AP018694.1"/>
</dbReference>
<evidence type="ECO:0000313" key="7">
    <source>
        <dbReference type="Proteomes" id="UP001193389"/>
    </source>
</evidence>
<proteinExistence type="predicted"/>
<organism evidence="6 7">
    <name type="scientific">Aquipluma nitroreducens</name>
    <dbReference type="NCBI Taxonomy" id="2010828"/>
    <lineage>
        <taxon>Bacteria</taxon>
        <taxon>Pseudomonadati</taxon>
        <taxon>Bacteroidota</taxon>
        <taxon>Bacteroidia</taxon>
        <taxon>Marinilabiliales</taxon>
        <taxon>Prolixibacteraceae</taxon>
        <taxon>Aquipluma</taxon>
    </lineage>
</organism>
<dbReference type="AlphaFoldDB" id="A0A5K7S5Q1"/>
<reference evidence="6" key="1">
    <citation type="journal article" date="2020" name="Int. J. Syst. Evol. Microbiol.">
        <title>Aquipluma nitroreducens gen. nov. sp. nov., a novel facultatively anaerobic bacterium isolated from a freshwater lake.</title>
        <authorList>
            <person name="Watanabe M."/>
            <person name="Kojima H."/>
            <person name="Fukui M."/>
        </authorList>
    </citation>
    <scope>NUCLEOTIDE SEQUENCE</scope>
    <source>
        <strain evidence="6">MeG22</strain>
    </source>
</reference>
<dbReference type="KEGG" id="anf:AQPE_1028"/>
<accession>A0A5K7S5Q1</accession>
<dbReference type="GO" id="GO:0019808">
    <property type="term" value="F:polyamine binding"/>
    <property type="evidence" value="ECO:0007669"/>
    <property type="project" value="InterPro"/>
</dbReference>
<dbReference type="GO" id="GO:0015846">
    <property type="term" value="P:polyamine transport"/>
    <property type="evidence" value="ECO:0007669"/>
    <property type="project" value="InterPro"/>
</dbReference>
<sequence>MRKIIQSKFLSKLVVLLLFATASIAFNACKQSDDSRKKVLKIYNWSDYIDEDLLKEFPAWYKEQTGEDVKIVYQVFDMPEVMYTKIAMGKEDFDLTCPTQYVIEKMLKNDLLLPIDRNFGKTGSFLGNVSPFLRNRMDAFSVPGKKAEDYMVPYMWGTSGILYNTDKVSKGEVQSWACLWDAKNKGKILMKDHYWDVYNMAATYGFYPDIVSGKRTRYDVSNDHTDEDIAMVEKQLKALKPNLAGWEADFGKEMMTKGEVWMDYAWSGDAVWAIDEASKVGVNLDYSVPKEGSNIWFDGWVIPKYARNVKAASYFLDYLCQAQIALRNMDVSGYCSAVATPEIIEAQSDSTLTETVNLNYFFGPGNAKLHINSVQYPDSSVVDRCVLLHDFLDKNDQILEMWSRVKGNNVN</sequence>
<dbReference type="Gene3D" id="3.40.190.10">
    <property type="entry name" value="Periplasmic binding protein-like II"/>
    <property type="match status" value="2"/>
</dbReference>
<evidence type="ECO:0000256" key="3">
    <source>
        <dbReference type="ARBA" id="ARBA00022729"/>
    </source>
</evidence>
<dbReference type="InterPro" id="IPR001188">
    <property type="entry name" value="Sperm_putr-bd"/>
</dbReference>
<keyword evidence="3 5" id="KW-0732">Signal</keyword>
<evidence type="ECO:0000256" key="5">
    <source>
        <dbReference type="SAM" id="SignalP"/>
    </source>
</evidence>
<feature type="chain" id="PRO_5024431201" evidence="5">
    <location>
        <begin position="28"/>
        <end position="411"/>
    </location>
</feature>
<feature type="signal peptide" evidence="5">
    <location>
        <begin position="1"/>
        <end position="27"/>
    </location>
</feature>
<dbReference type="CDD" id="cd13663">
    <property type="entry name" value="PBP2_PotD_PotF_like_2"/>
    <property type="match status" value="1"/>
</dbReference>
<keyword evidence="2" id="KW-0813">Transport</keyword>
<gene>
    <name evidence="6" type="ORF">AQPE_1028</name>
</gene>
<evidence type="ECO:0000256" key="4">
    <source>
        <dbReference type="ARBA" id="ARBA00022764"/>
    </source>
</evidence>
<dbReference type="GO" id="GO:0042597">
    <property type="term" value="C:periplasmic space"/>
    <property type="evidence" value="ECO:0007669"/>
    <property type="project" value="UniProtKB-SubCell"/>
</dbReference>